<feature type="domain" description="Peptidase M17 leucyl aminopeptidase N-terminal" evidence="1">
    <location>
        <begin position="97"/>
        <end position="202"/>
    </location>
</feature>
<gene>
    <name evidence="2" type="ORF">GCM10022210_32380</name>
</gene>
<comment type="caution">
    <text evidence="2">The sequence shown here is derived from an EMBL/GenBank/DDBJ whole genome shotgun (WGS) entry which is preliminary data.</text>
</comment>
<dbReference type="Gene3D" id="3.40.220.10">
    <property type="entry name" value="Leucine Aminopeptidase, subunit E, domain 1"/>
    <property type="match status" value="1"/>
</dbReference>
<dbReference type="EMBL" id="BAAAZC010000024">
    <property type="protein sequence ID" value="GAA3978866.1"/>
    <property type="molecule type" value="Genomic_DNA"/>
</dbReference>
<proteinExistence type="predicted"/>
<evidence type="ECO:0000313" key="3">
    <source>
        <dbReference type="Proteomes" id="UP001500742"/>
    </source>
</evidence>
<evidence type="ECO:0000313" key="2">
    <source>
        <dbReference type="EMBL" id="GAA3978866.1"/>
    </source>
</evidence>
<dbReference type="RefSeq" id="WP_259096260.1">
    <property type="nucleotide sequence ID" value="NZ_BAAAZC010000024.1"/>
</dbReference>
<evidence type="ECO:0000259" key="1">
    <source>
        <dbReference type="Pfam" id="PF02789"/>
    </source>
</evidence>
<dbReference type="InterPro" id="IPR043472">
    <property type="entry name" value="Macro_dom-like"/>
</dbReference>
<protein>
    <recommendedName>
        <fullName evidence="1">Peptidase M17 leucyl aminopeptidase N-terminal domain-containing protein</fullName>
    </recommendedName>
</protein>
<reference evidence="3" key="1">
    <citation type="journal article" date="2019" name="Int. J. Syst. Evol. Microbiol.">
        <title>The Global Catalogue of Microorganisms (GCM) 10K type strain sequencing project: providing services to taxonomists for standard genome sequencing and annotation.</title>
        <authorList>
            <consortium name="The Broad Institute Genomics Platform"/>
            <consortium name="The Broad Institute Genome Sequencing Center for Infectious Disease"/>
            <person name="Wu L."/>
            <person name="Ma J."/>
        </authorList>
    </citation>
    <scope>NUCLEOTIDE SEQUENCE [LARGE SCALE GENOMIC DNA]</scope>
    <source>
        <strain evidence="3">JCM 16601</strain>
    </source>
</reference>
<name>A0ABP7QAG4_9SPHI</name>
<sequence length="250" mass="26605">MKTSANQQSQPYKTLKLNVLSVFILLALIPVALRAQVTTALPVVGTHATLGNIDGINIEAMVQSPSAQKTPLQVACVFEYTENDIYTPPALPLAANGMAHLDQGLNGIITTLRKSGEFTGHAFETILIDVPNGTIAPQKLLLIGLGDRAKFDPEMMKTVGAIGMREALRLGVDSYTHASDLKDGGVDSPTATVAQNVLKGAIAAYRTQVELKGKKMSAFKPMKQITFLAGQPFYQITGDALKAVIAADSK</sequence>
<dbReference type="InterPro" id="IPR008283">
    <property type="entry name" value="Peptidase_M17_N"/>
</dbReference>
<dbReference type="Pfam" id="PF02789">
    <property type="entry name" value="Peptidase_M17_N"/>
    <property type="match status" value="1"/>
</dbReference>
<dbReference type="Proteomes" id="UP001500742">
    <property type="component" value="Unassembled WGS sequence"/>
</dbReference>
<accession>A0ABP7QAG4</accession>
<dbReference type="SUPFAM" id="SSF52949">
    <property type="entry name" value="Macro domain-like"/>
    <property type="match status" value="1"/>
</dbReference>
<keyword evidence="3" id="KW-1185">Reference proteome</keyword>
<organism evidence="2 3">
    <name type="scientific">Mucilaginibacter dorajii</name>
    <dbReference type="NCBI Taxonomy" id="692994"/>
    <lineage>
        <taxon>Bacteria</taxon>
        <taxon>Pseudomonadati</taxon>
        <taxon>Bacteroidota</taxon>
        <taxon>Sphingobacteriia</taxon>
        <taxon>Sphingobacteriales</taxon>
        <taxon>Sphingobacteriaceae</taxon>
        <taxon>Mucilaginibacter</taxon>
    </lineage>
</organism>